<dbReference type="PANTHER" id="PTHR43884">
    <property type="entry name" value="ACYL-COA DEHYDROGENASE"/>
    <property type="match status" value="1"/>
</dbReference>
<protein>
    <submittedName>
        <fullName evidence="8">Acyl-CoA/acyl-ACP dehydrogenase</fullName>
    </submittedName>
</protein>
<dbReference type="InterPro" id="IPR009075">
    <property type="entry name" value="AcylCo_DH/oxidase_C"/>
</dbReference>
<name>A0A929G159_9PSEU</name>
<comment type="similarity">
    <text evidence="2">Belongs to the acyl-CoA dehydrogenase family.</text>
</comment>
<dbReference type="SUPFAM" id="SSF56645">
    <property type="entry name" value="Acyl-CoA dehydrogenase NM domain-like"/>
    <property type="match status" value="1"/>
</dbReference>
<dbReference type="GO" id="GO:0050660">
    <property type="term" value="F:flavin adenine dinucleotide binding"/>
    <property type="evidence" value="ECO:0007669"/>
    <property type="project" value="InterPro"/>
</dbReference>
<keyword evidence="4" id="KW-0274">FAD</keyword>
<dbReference type="PANTHER" id="PTHR43884:SF20">
    <property type="entry name" value="ACYL-COA DEHYDROGENASE FADE28"/>
    <property type="match status" value="1"/>
</dbReference>
<dbReference type="Pfam" id="PF02771">
    <property type="entry name" value="Acyl-CoA_dh_N"/>
    <property type="match status" value="1"/>
</dbReference>
<dbReference type="InterPro" id="IPR009100">
    <property type="entry name" value="AcylCoA_DH/oxidase_NM_dom_sf"/>
</dbReference>
<evidence type="ECO:0000313" key="8">
    <source>
        <dbReference type="EMBL" id="MBE9375502.1"/>
    </source>
</evidence>
<dbReference type="RefSeq" id="WP_193928946.1">
    <property type="nucleotide sequence ID" value="NZ_JADEYC010000021.1"/>
</dbReference>
<keyword evidence="9" id="KW-1185">Reference proteome</keyword>
<evidence type="ECO:0000256" key="3">
    <source>
        <dbReference type="ARBA" id="ARBA00022630"/>
    </source>
</evidence>
<keyword evidence="3" id="KW-0285">Flavoprotein</keyword>
<organism evidence="8 9">
    <name type="scientific">Saccharopolyspora montiporae</name>
    <dbReference type="NCBI Taxonomy" id="2781240"/>
    <lineage>
        <taxon>Bacteria</taxon>
        <taxon>Bacillati</taxon>
        <taxon>Actinomycetota</taxon>
        <taxon>Actinomycetes</taxon>
        <taxon>Pseudonocardiales</taxon>
        <taxon>Pseudonocardiaceae</taxon>
        <taxon>Saccharopolyspora</taxon>
    </lineage>
</organism>
<dbReference type="InterPro" id="IPR037069">
    <property type="entry name" value="AcylCoA_DH/ox_N_sf"/>
</dbReference>
<dbReference type="InterPro" id="IPR013786">
    <property type="entry name" value="AcylCoA_DH/ox_N"/>
</dbReference>
<dbReference type="EMBL" id="JADEYC010000021">
    <property type="protein sequence ID" value="MBE9375502.1"/>
    <property type="molecule type" value="Genomic_DNA"/>
</dbReference>
<evidence type="ECO:0000259" key="6">
    <source>
        <dbReference type="Pfam" id="PF00441"/>
    </source>
</evidence>
<gene>
    <name evidence="8" type="ORF">IQ251_13700</name>
</gene>
<comment type="cofactor">
    <cofactor evidence="1">
        <name>FAD</name>
        <dbReference type="ChEBI" id="CHEBI:57692"/>
    </cofactor>
</comment>
<sequence>MKFTPDTEQQDMTGALHDLLTKAGPADVTTDWAHGDGERWRELWRELAAMGVSGLLVAESDGGLGLGPVELAACLEQFGRAGTPGPLVESLAFAPALLQPADSALPSDLAAGVAVASAAVHEHVPLALDADRSDVVLVCDEQVRAVTPHEPVRYQAADPARRLFRVDAGQAPVVQQHDFARAFDLGVLGCAAYLLGLGTRCLELATEHVRQREQFGKPVGEFQAVKHQLADVLLGLQHARPVVRGAALRPGALDVSAAKIVAGEAAHRAARTALQLHGAIGYTSEHELHLWLLRTEALRRSWGTPDWHRRRVARELTDNPDANIGAA</sequence>
<reference evidence="8" key="1">
    <citation type="submission" date="2020-10" db="EMBL/GenBank/DDBJ databases">
        <title>Diversity and distribution of actinomycetes associated with coral in the coast of Hainan.</title>
        <authorList>
            <person name="Li F."/>
        </authorList>
    </citation>
    <scope>NUCLEOTIDE SEQUENCE</scope>
    <source>
        <strain evidence="8">HNM0983</strain>
    </source>
</reference>
<dbReference type="Proteomes" id="UP000598360">
    <property type="component" value="Unassembled WGS sequence"/>
</dbReference>
<evidence type="ECO:0000313" key="9">
    <source>
        <dbReference type="Proteomes" id="UP000598360"/>
    </source>
</evidence>
<dbReference type="GO" id="GO:0003995">
    <property type="term" value="F:acyl-CoA dehydrogenase activity"/>
    <property type="evidence" value="ECO:0007669"/>
    <property type="project" value="TreeGrafter"/>
</dbReference>
<comment type="caution">
    <text evidence="8">The sequence shown here is derived from an EMBL/GenBank/DDBJ whole genome shotgun (WGS) entry which is preliminary data.</text>
</comment>
<evidence type="ECO:0000256" key="4">
    <source>
        <dbReference type="ARBA" id="ARBA00022827"/>
    </source>
</evidence>
<dbReference type="SUPFAM" id="SSF47203">
    <property type="entry name" value="Acyl-CoA dehydrogenase C-terminal domain-like"/>
    <property type="match status" value="1"/>
</dbReference>
<accession>A0A929G159</accession>
<dbReference type="Gene3D" id="1.10.540.10">
    <property type="entry name" value="Acyl-CoA dehydrogenase/oxidase, N-terminal domain"/>
    <property type="match status" value="1"/>
</dbReference>
<evidence type="ECO:0000259" key="7">
    <source>
        <dbReference type="Pfam" id="PF02771"/>
    </source>
</evidence>
<evidence type="ECO:0000256" key="2">
    <source>
        <dbReference type="ARBA" id="ARBA00009347"/>
    </source>
</evidence>
<dbReference type="AlphaFoldDB" id="A0A929G159"/>
<dbReference type="InterPro" id="IPR036250">
    <property type="entry name" value="AcylCo_DH-like_C"/>
</dbReference>
<dbReference type="Gene3D" id="1.20.140.10">
    <property type="entry name" value="Butyryl-CoA Dehydrogenase, subunit A, domain 3"/>
    <property type="match status" value="1"/>
</dbReference>
<evidence type="ECO:0000256" key="5">
    <source>
        <dbReference type="ARBA" id="ARBA00023002"/>
    </source>
</evidence>
<proteinExistence type="inferred from homology"/>
<feature type="domain" description="Acyl-CoA dehydrogenase/oxidase C-terminal" evidence="6">
    <location>
        <begin position="182"/>
        <end position="316"/>
    </location>
</feature>
<evidence type="ECO:0000256" key="1">
    <source>
        <dbReference type="ARBA" id="ARBA00001974"/>
    </source>
</evidence>
<feature type="domain" description="Acyl-CoA dehydrogenase/oxidase N-terminal" evidence="7">
    <location>
        <begin position="8"/>
        <end position="92"/>
    </location>
</feature>
<dbReference type="Pfam" id="PF00441">
    <property type="entry name" value="Acyl-CoA_dh_1"/>
    <property type="match status" value="1"/>
</dbReference>
<keyword evidence="5" id="KW-0560">Oxidoreductase</keyword>